<organism evidence="2">
    <name type="scientific">Granulicella tundricola (strain ATCC BAA-1859 / DSM 23138 / MP5ACTX9)</name>
    <dbReference type="NCBI Taxonomy" id="1198114"/>
    <lineage>
        <taxon>Bacteria</taxon>
        <taxon>Pseudomonadati</taxon>
        <taxon>Acidobacteriota</taxon>
        <taxon>Terriglobia</taxon>
        <taxon>Terriglobales</taxon>
        <taxon>Acidobacteriaceae</taxon>
        <taxon>Granulicella</taxon>
    </lineage>
</organism>
<dbReference type="Proteomes" id="UP000000343">
    <property type="component" value="Chromosome"/>
</dbReference>
<accession>E8WVP5</accession>
<protein>
    <submittedName>
        <fullName evidence="1">Uncharacterized protein</fullName>
    </submittedName>
</protein>
<dbReference type="RefSeq" id="WP_013580889.1">
    <property type="nucleotide sequence ID" value="NC_015064.1"/>
</dbReference>
<dbReference type="AlphaFoldDB" id="E8WVP5"/>
<evidence type="ECO:0000313" key="1">
    <source>
        <dbReference type="EMBL" id="ADW69574.1"/>
    </source>
</evidence>
<dbReference type="EMBL" id="CP002480">
    <property type="protein sequence ID" value="ADW69574.1"/>
    <property type="molecule type" value="Genomic_DNA"/>
</dbReference>
<dbReference type="PaxDb" id="1198114-AciX9_2544"/>
<proteinExistence type="predicted"/>
<gene>
    <name evidence="1" type="ordered locus">AciX9_2544</name>
</gene>
<reference evidence="2" key="1">
    <citation type="submission" date="2011-01" db="EMBL/GenBank/DDBJ databases">
        <title>Complete sequence of chromosome of Acidobacterium sp. MP5ACTX9.</title>
        <authorList>
            <consortium name="US DOE Joint Genome Institute"/>
            <person name="Lucas S."/>
            <person name="Copeland A."/>
            <person name="Lapidus A."/>
            <person name="Cheng J.-F."/>
            <person name="Goodwin L."/>
            <person name="Pitluck S."/>
            <person name="Teshima H."/>
            <person name="Detter J.C."/>
            <person name="Han C."/>
            <person name="Tapia R."/>
            <person name="Land M."/>
            <person name="Hauser L."/>
            <person name="Kyrpides N."/>
            <person name="Ivanova N."/>
            <person name="Ovchinnikova G."/>
            <person name="Pagani I."/>
            <person name="Rawat S.R."/>
            <person name="Mannisto M."/>
            <person name="Haggblom M.M."/>
            <person name="Woyke T."/>
        </authorList>
    </citation>
    <scope>NUCLEOTIDE SEQUENCE [LARGE SCALE GENOMIC DNA]</scope>
    <source>
        <strain evidence="2">MP5ACTX9</strain>
    </source>
</reference>
<dbReference type="KEGG" id="acm:AciX9_2544"/>
<dbReference type="OrthoDB" id="121628at2"/>
<keyword evidence="2" id="KW-1185">Reference proteome</keyword>
<name>E8WVP5_GRATM</name>
<evidence type="ECO:0000313" key="2">
    <source>
        <dbReference type="Proteomes" id="UP000000343"/>
    </source>
</evidence>
<sequence length="189" mass="20496">MTLQVLNSFPYTFLPSGILIVEPHAGLLTARSMLLAAADHYVGVSACSGNQSERNEECEVAIAILSESLGRAVLSGTAEIVRRNWPRARILIFGSSGAAIEDHLYDARIDHRARSEELLAALLMLTEYPRNQKATPTAILADGRVERLLTGGAIGRIAESDPTKRLVGKVETAYSRNLPGAEQPFRRAS</sequence>
<dbReference type="HOGENOM" id="CLU_1432711_0_0_0"/>